<evidence type="ECO:0000313" key="2">
    <source>
        <dbReference type="Proteomes" id="UP000186666"/>
    </source>
</evidence>
<keyword evidence="2" id="KW-1185">Reference proteome</keyword>
<name>A0ABY1JX15_9BACL</name>
<organism evidence="1 2">
    <name type="scientific">Paenibacillus macquariensis</name>
    <dbReference type="NCBI Taxonomy" id="948756"/>
    <lineage>
        <taxon>Bacteria</taxon>
        <taxon>Bacillati</taxon>
        <taxon>Bacillota</taxon>
        <taxon>Bacilli</taxon>
        <taxon>Bacillales</taxon>
        <taxon>Paenibacillaceae</taxon>
        <taxon>Paenibacillus</taxon>
    </lineage>
</organism>
<protein>
    <submittedName>
        <fullName evidence="1">Uncharacterized protein</fullName>
    </submittedName>
</protein>
<comment type="caution">
    <text evidence="1">The sequence shown here is derived from an EMBL/GenBank/DDBJ whole genome shotgun (WGS) entry which is preliminary data.</text>
</comment>
<reference evidence="1 2" key="1">
    <citation type="submission" date="2017-01" db="EMBL/GenBank/DDBJ databases">
        <authorList>
            <person name="Varghese N."/>
            <person name="Submissions S."/>
        </authorList>
    </citation>
    <scope>NUCLEOTIDE SEQUENCE [LARGE SCALE GENOMIC DNA]</scope>
    <source>
        <strain evidence="1 2">ATCC 23464</strain>
    </source>
</reference>
<dbReference type="RefSeq" id="WP_169810303.1">
    <property type="nucleotide sequence ID" value="NZ_FTNK01000005.1"/>
</dbReference>
<sequence length="53" mass="6326">MRKEEQKFITRSHFRIINGEEVEIVLSETDIPDRCKLIWTEIMTGNKYELVEG</sequence>
<evidence type="ECO:0000313" key="1">
    <source>
        <dbReference type="EMBL" id="SIQ92540.1"/>
    </source>
</evidence>
<gene>
    <name evidence="1" type="ORF">SAMN05421578_10578</name>
</gene>
<dbReference type="EMBL" id="FTNK01000005">
    <property type="protein sequence ID" value="SIQ92540.1"/>
    <property type="molecule type" value="Genomic_DNA"/>
</dbReference>
<dbReference type="Proteomes" id="UP000186666">
    <property type="component" value="Unassembled WGS sequence"/>
</dbReference>
<proteinExistence type="predicted"/>
<accession>A0ABY1JX15</accession>